<evidence type="ECO:0000256" key="3">
    <source>
        <dbReference type="ARBA" id="ARBA00023242"/>
    </source>
</evidence>
<protein>
    <submittedName>
        <fullName evidence="5">Uncharacterized protein</fullName>
    </submittedName>
</protein>
<dbReference type="STRING" id="756982.G1XAS2"/>
<dbReference type="Proteomes" id="UP000008784">
    <property type="component" value="Unassembled WGS sequence"/>
</dbReference>
<dbReference type="InterPro" id="IPR006709">
    <property type="entry name" value="SSU_processome_Utp14"/>
</dbReference>
<dbReference type="GO" id="GO:0006364">
    <property type="term" value="P:rRNA processing"/>
    <property type="evidence" value="ECO:0007669"/>
    <property type="project" value="InterPro"/>
</dbReference>
<comment type="caution">
    <text evidence="5">The sequence shown here is derived from an EMBL/GenBank/DDBJ whole genome shotgun (WGS) entry which is preliminary data.</text>
</comment>
<feature type="region of interest" description="Disordered" evidence="4">
    <location>
        <begin position="444"/>
        <end position="463"/>
    </location>
</feature>
<evidence type="ECO:0000313" key="6">
    <source>
        <dbReference type="Proteomes" id="UP000008784"/>
    </source>
</evidence>
<keyword evidence="2" id="KW-0597">Phosphoprotein</keyword>
<dbReference type="GO" id="GO:0032040">
    <property type="term" value="C:small-subunit processome"/>
    <property type="evidence" value="ECO:0007669"/>
    <property type="project" value="InterPro"/>
</dbReference>
<name>G1XAS2_ARTOA</name>
<dbReference type="OMA" id="EDHIKDY"/>
<feature type="compositionally biased region" description="Basic and acidic residues" evidence="4">
    <location>
        <begin position="161"/>
        <end position="175"/>
    </location>
</feature>
<dbReference type="OrthoDB" id="277439at2759"/>
<evidence type="ECO:0000256" key="2">
    <source>
        <dbReference type="ARBA" id="ARBA00022553"/>
    </source>
</evidence>
<sequence>MPPDHSAKPYESKHHDAAAVLIEGINTFSQAISSSQRKRKRGVSDIIRSSDEPTTSRLDVKDLDTITGNSRLRSSLKGLVGDSNFENPSNFNDQKLAAPVPHAAQIRLNRQEAYSTTKQTLNKWTDAVQSARSAEQLRFPLEGSLSSPFNNRKYHSSHQSGRAETRPPTKLEDRISQTLSLATRDLEESKSTQDSRYLTNSRSKHTKTKTAHLRMERELLLRKEAKAKRLRKIKSKSYRRILRKDQRKLDTLPPSLENSDPDGTEGTLEEGVGIFRIDNGSPGREQSDNTRSCQNINEKKSMLLGHQNGENLPGQRLFAMKFMDAEKRNTIKDKPTEVSDIREIPKGRRIFHDGLLASHARQIEAVSTTNKKAIHSSDPEVNPLMDPKLGEIEEKSNPWLCPMNNNNKLAASLSAPLVSQKHEDQPLTPAQNLNDRHTAVLNFDPPPPGSHLSYSTPESVLPSPAPQVLHKYPPDAAKNEQSKLLARAFAGDNILTEVLDQPPKRSSRSDRDVSGLQGWGAWGVSLGNTGRSHKQKGVSRRTSESYQTRVEKVVLNQQLCKKGVKYLATNLPYPFETNDQYERSLRFPIGQEWSTKQTHQTLAAPKVIVRGGTVIAPLS</sequence>
<proteinExistence type="predicted"/>
<feature type="region of interest" description="Disordered" evidence="4">
    <location>
        <begin position="32"/>
        <end position="54"/>
    </location>
</feature>
<feature type="compositionally biased region" description="Basic and acidic residues" evidence="4">
    <location>
        <begin position="184"/>
        <end position="193"/>
    </location>
</feature>
<dbReference type="GeneID" id="22892651"/>
<accession>G1XAS2</accession>
<dbReference type="RefSeq" id="XP_011121584.1">
    <property type="nucleotide sequence ID" value="XM_011123282.1"/>
</dbReference>
<feature type="region of interest" description="Disordered" evidence="4">
    <location>
        <begin position="142"/>
        <end position="213"/>
    </location>
</feature>
<evidence type="ECO:0000256" key="1">
    <source>
        <dbReference type="ARBA" id="ARBA00004604"/>
    </source>
</evidence>
<reference evidence="5 6" key="1">
    <citation type="journal article" date="2011" name="PLoS Pathog.">
        <title>Genomic and proteomic analyses of the fungus Arthrobotrys oligospora provide insights into nematode-trap formation.</title>
        <authorList>
            <person name="Yang J."/>
            <person name="Wang L."/>
            <person name="Ji X."/>
            <person name="Feng Y."/>
            <person name="Li X."/>
            <person name="Zou C."/>
            <person name="Xu J."/>
            <person name="Ren Y."/>
            <person name="Mi Q."/>
            <person name="Wu J."/>
            <person name="Liu S."/>
            <person name="Liu Y."/>
            <person name="Huang X."/>
            <person name="Wang H."/>
            <person name="Niu X."/>
            <person name="Li J."/>
            <person name="Liang L."/>
            <person name="Luo Y."/>
            <person name="Ji K."/>
            <person name="Zhou W."/>
            <person name="Yu Z."/>
            <person name="Li G."/>
            <person name="Liu Y."/>
            <person name="Li L."/>
            <person name="Qiao M."/>
            <person name="Feng L."/>
            <person name="Zhang K.-Q."/>
        </authorList>
    </citation>
    <scope>NUCLEOTIDE SEQUENCE [LARGE SCALE GENOMIC DNA]</scope>
    <source>
        <strain evidence="6">ATCC 24927 / CBS 115.81 / DSM 1491</strain>
    </source>
</reference>
<dbReference type="FunCoup" id="G1XAS2">
    <property type="interactions" value="752"/>
</dbReference>
<dbReference type="eggNOG" id="KOG2172">
    <property type="taxonomic scope" value="Eukaryota"/>
</dbReference>
<feature type="region of interest" description="Disordered" evidence="4">
    <location>
        <begin position="244"/>
        <end position="268"/>
    </location>
</feature>
<comment type="subcellular location">
    <subcellularLocation>
        <location evidence="1">Nucleus</location>
        <location evidence="1">Nucleolus</location>
    </subcellularLocation>
</comment>
<dbReference type="Pfam" id="PF04615">
    <property type="entry name" value="Utp14"/>
    <property type="match status" value="2"/>
</dbReference>
<evidence type="ECO:0000256" key="4">
    <source>
        <dbReference type="SAM" id="MobiDB-lite"/>
    </source>
</evidence>
<organism evidence="5 6">
    <name type="scientific">Arthrobotrys oligospora (strain ATCC 24927 / CBS 115.81 / DSM 1491)</name>
    <name type="common">Nematode-trapping fungus</name>
    <name type="synonym">Didymozoophaga oligospora</name>
    <dbReference type="NCBI Taxonomy" id="756982"/>
    <lineage>
        <taxon>Eukaryota</taxon>
        <taxon>Fungi</taxon>
        <taxon>Dikarya</taxon>
        <taxon>Ascomycota</taxon>
        <taxon>Pezizomycotina</taxon>
        <taxon>Orbiliomycetes</taxon>
        <taxon>Orbiliales</taxon>
        <taxon>Orbiliaceae</taxon>
        <taxon>Orbilia</taxon>
        <taxon>Orbilia oligospora</taxon>
    </lineage>
</organism>
<dbReference type="PANTHER" id="PTHR14150:SF12">
    <property type="entry name" value="U3 SMALL NUCLEOLAR RNA-ASSOCIATED PROTEIN 14 HOMOLOG A"/>
    <property type="match status" value="1"/>
</dbReference>
<feature type="compositionally biased region" description="Basic residues" evidence="4">
    <location>
        <begin position="202"/>
        <end position="212"/>
    </location>
</feature>
<gene>
    <name evidence="5" type="ORF">AOL_s00078g19</name>
</gene>
<evidence type="ECO:0000313" key="5">
    <source>
        <dbReference type="EMBL" id="EGX49530.1"/>
    </source>
</evidence>
<keyword evidence="3" id="KW-0539">Nucleus</keyword>
<keyword evidence="6" id="KW-1185">Reference proteome</keyword>
<dbReference type="PANTHER" id="PTHR14150">
    <property type="entry name" value="U3 SMALL NUCLEOLAR RNA-ASSOCIATED PROTEIN 14"/>
    <property type="match status" value="1"/>
</dbReference>
<dbReference type="HOGENOM" id="CLU_443446_0_0_1"/>
<dbReference type="EMBL" id="ADOT01000133">
    <property type="protein sequence ID" value="EGX49530.1"/>
    <property type="molecule type" value="Genomic_DNA"/>
</dbReference>
<dbReference type="AlphaFoldDB" id="G1XAS2"/>
<dbReference type="InParanoid" id="G1XAS2"/>